<evidence type="ECO:0000313" key="3">
    <source>
        <dbReference type="Proteomes" id="UP000281810"/>
    </source>
</evidence>
<name>A0A3G8YF85_9FLAO</name>
<reference evidence="3" key="1">
    <citation type="submission" date="2018-11" db="EMBL/GenBank/DDBJ databases">
        <title>Proposal to divide the Flavobacteriaceae and reorganize its genera based on Amino Acid Identity values calculated from whole genome sequences.</title>
        <authorList>
            <person name="Nicholson A.C."/>
            <person name="Gulvik C.A."/>
            <person name="Whitney A.M."/>
            <person name="Humrighouse B.W."/>
            <person name="Bell M."/>
            <person name="Holmes B."/>
            <person name="Steigerwalt A.B."/>
            <person name="Villarma A."/>
            <person name="Sheth M."/>
            <person name="Batra D."/>
            <person name="Pryor J."/>
            <person name="Bernardet J.-F."/>
            <person name="Hugo C."/>
            <person name="Kampfer P."/>
            <person name="Newman J.D."/>
            <person name="McQuiston J.R."/>
        </authorList>
    </citation>
    <scope>NUCLEOTIDE SEQUENCE [LARGE SCALE GENOMIC DNA]</scope>
    <source>
        <strain evidence="3">F5649</strain>
    </source>
</reference>
<evidence type="ECO:0000256" key="1">
    <source>
        <dbReference type="SAM" id="MobiDB-lite"/>
    </source>
</evidence>
<keyword evidence="3" id="KW-1185">Reference proteome</keyword>
<dbReference type="AlphaFoldDB" id="A0A3G8YF85"/>
<proteinExistence type="predicted"/>
<protein>
    <submittedName>
        <fullName evidence="2">Uncharacterized protein</fullName>
    </submittedName>
</protein>
<accession>A0A3G8YF85</accession>
<dbReference type="RefSeq" id="WP_124804072.1">
    <property type="nucleotide sequence ID" value="NZ_CP034161.1"/>
</dbReference>
<feature type="compositionally biased region" description="Polar residues" evidence="1">
    <location>
        <begin position="344"/>
        <end position="355"/>
    </location>
</feature>
<sequence>MKKFFLSFVLASAFFNQSKACAWYDPDYDYFNLFTQNIIRDKSLTPFLLTYSSRFYEDEKAVIPNENIESWQKYFGNQFNYRETEYLVNHLSLQALNAIKTGKTSSEPILAKLGNSFYNKYKEGIDYLIEAKYLEPYMRISYVESPDSFYYRSETDNKNATNLDYDKTVAALNSLYNSARNPDIKLRYGYQLVRFNHYTRHFEESINAFKKYVEPLNIKSAPYYLALDQFAGAERGLGKNEDANWHFFQVFMNSKSLKRDAFVSMKLSDSASFNNILKRAGNDKEKTMAYFLLGYQDFNDPLPMMKKIYDIDPESEMLKVLGARAINELERNYLPVYYYQNPETQDTTGKTTEQPKVNDKENSEKQELSLWQRIVRWFKSIFGSKSSEKIDRSNDLSDKQYLENPDRIPFYNKAEYSYYNNDNDKPVNYLSDLEDFTDKIKDESKDEFWKIADAYLKFLQKDYEGSSEVLSSIKTNDKNYQSQIQKMKRLNDIVSHPKISSDFEEHLYKDYREFFEEKPKKMETDSTAENFGYEEYTAPSTQEFLKDILANRYFLQGDDAKSFLMNNQLSDLRFNPNLNLAKKLQTFFNKKDKSTFESQIIAKNINNVGDTESFFNLIYGDFAMRNADFANAKKYYEKAVLFSGIPLPEGYYDYNTGNFVKYQNTSDLYNGFSNISGLIFGHNVWESYQSPDDVSMKTEDFINEFPFIKQNMNKLELADAVLKLKQTGKSKGEISSKANQLIGNLLYNTSVLGYYREVFVMDTDNSNGGKYYFGNDESPFRYYYKNYGSNVFIKPDNFDLSIQYYNNALQNSGDKEQKARILFQMASAEQGKYYQWEARQPSVSYNDKNWEQKSKQREIEFANMKNEKFRTYFTQLKQNFKDTEAVKSLSGSCSYFDYFMKK</sequence>
<organism evidence="2 3">
    <name type="scientific">Epilithonimonas vandammei</name>
    <dbReference type="NCBI Taxonomy" id="2487072"/>
    <lineage>
        <taxon>Bacteria</taxon>
        <taxon>Pseudomonadati</taxon>
        <taxon>Bacteroidota</taxon>
        <taxon>Flavobacteriia</taxon>
        <taxon>Flavobacteriales</taxon>
        <taxon>Weeksellaceae</taxon>
        <taxon>Chryseobacterium group</taxon>
        <taxon>Epilithonimonas</taxon>
    </lineage>
</organism>
<dbReference type="Proteomes" id="UP000281810">
    <property type="component" value="Chromosome"/>
</dbReference>
<dbReference type="OrthoDB" id="1109163at2"/>
<gene>
    <name evidence="2" type="ORF">EIB74_15075</name>
</gene>
<feature type="region of interest" description="Disordered" evidence="1">
    <location>
        <begin position="344"/>
        <end position="363"/>
    </location>
</feature>
<evidence type="ECO:0000313" key="2">
    <source>
        <dbReference type="EMBL" id="AZI41194.1"/>
    </source>
</evidence>
<dbReference type="EMBL" id="CP034161">
    <property type="protein sequence ID" value="AZI41194.1"/>
    <property type="molecule type" value="Genomic_DNA"/>
</dbReference>